<organism evidence="1 2">
    <name type="scientific">Phragmitibacter flavus</name>
    <dbReference type="NCBI Taxonomy" id="2576071"/>
    <lineage>
        <taxon>Bacteria</taxon>
        <taxon>Pseudomonadati</taxon>
        <taxon>Verrucomicrobiota</taxon>
        <taxon>Verrucomicrobiia</taxon>
        <taxon>Verrucomicrobiales</taxon>
        <taxon>Verrucomicrobiaceae</taxon>
        <taxon>Phragmitibacter</taxon>
    </lineage>
</organism>
<dbReference type="RefSeq" id="WP_138086919.1">
    <property type="nucleotide sequence ID" value="NZ_VAUV01000009.1"/>
</dbReference>
<keyword evidence="2" id="KW-1185">Reference proteome</keyword>
<dbReference type="Proteomes" id="UP000306196">
    <property type="component" value="Unassembled WGS sequence"/>
</dbReference>
<evidence type="ECO:0000313" key="2">
    <source>
        <dbReference type="Proteomes" id="UP000306196"/>
    </source>
</evidence>
<dbReference type="EMBL" id="VAUV01000009">
    <property type="protein sequence ID" value="TLD70320.1"/>
    <property type="molecule type" value="Genomic_DNA"/>
</dbReference>
<proteinExistence type="predicted"/>
<name>A0A5R8KDE1_9BACT</name>
<evidence type="ECO:0000313" key="1">
    <source>
        <dbReference type="EMBL" id="TLD70320.1"/>
    </source>
</evidence>
<protein>
    <submittedName>
        <fullName evidence="1">Uncharacterized protein</fullName>
    </submittedName>
</protein>
<gene>
    <name evidence="1" type="ORF">FEM03_14145</name>
</gene>
<sequence length="135" mass="15507">MNRYSAYFLVFSAFLPLVSCHSLGEITSRLINEGPPKLESIQLDGDSIISVYTLKEKTYKKEFRTNNVLTKSVVYHDDGSTYVITEYKDGIRIEQRIFSRTGSLKSLSKFEPPKSRIISKVEYHEDGSVKKLNQF</sequence>
<dbReference type="AlphaFoldDB" id="A0A5R8KDE1"/>
<accession>A0A5R8KDE1</accession>
<reference evidence="1 2" key="1">
    <citation type="submission" date="2019-05" db="EMBL/GenBank/DDBJ databases">
        <title>Verrucobacter flavum gen. nov., sp. nov. a new member of the family Verrucomicrobiaceae.</title>
        <authorList>
            <person name="Szuroczki S."/>
            <person name="Abbaszade G."/>
            <person name="Szabo A."/>
            <person name="Felfoldi T."/>
            <person name="Schumann P."/>
            <person name="Boka K."/>
            <person name="Keki Z."/>
            <person name="Toumi M."/>
            <person name="Toth E."/>
        </authorList>
    </citation>
    <scope>NUCLEOTIDE SEQUENCE [LARGE SCALE GENOMIC DNA]</scope>
    <source>
        <strain evidence="1 2">MG-N-17</strain>
    </source>
</reference>
<dbReference type="Gene3D" id="3.90.930.1">
    <property type="match status" value="1"/>
</dbReference>
<comment type="caution">
    <text evidence="1">The sequence shown here is derived from an EMBL/GenBank/DDBJ whole genome shotgun (WGS) entry which is preliminary data.</text>
</comment>